<dbReference type="GO" id="GO:0016020">
    <property type="term" value="C:membrane"/>
    <property type="evidence" value="ECO:0007669"/>
    <property type="project" value="UniProtKB-SubCell"/>
</dbReference>
<dbReference type="PANTHER" id="PTHR11101:SF80">
    <property type="entry name" value="PHOSPHATE TRANSPORTER"/>
    <property type="match status" value="1"/>
</dbReference>
<feature type="transmembrane region" description="Helical" evidence="8">
    <location>
        <begin position="46"/>
        <end position="68"/>
    </location>
</feature>
<feature type="transmembrane region" description="Helical" evidence="8">
    <location>
        <begin position="7"/>
        <end position="26"/>
    </location>
</feature>
<comment type="caution">
    <text evidence="10">The sequence shown here is derived from an EMBL/GenBank/DDBJ whole genome shotgun (WGS) entry which is preliminary data.</text>
</comment>
<dbReference type="EMBL" id="JARGDH010000001">
    <property type="protein sequence ID" value="KAL0281534.1"/>
    <property type="molecule type" value="Genomic_DNA"/>
</dbReference>
<dbReference type="InterPro" id="IPR001204">
    <property type="entry name" value="Phos_transporter"/>
</dbReference>
<sequence length="582" mass="62518">MERYSDELLWIVIVGYIVAFILAFGIGANDVANSFGTSVGSKVLTIRQACCLATVFEILGAVLIGYKVSATMRGEIFETGMYEGAEKELALGHLSSLSGSALWLIAATFFKMPISGTHSIVGATVGFSLVLRGLQSIKWKGLLKIVASWFVSPILSGTVSVLLFILIRKLILSSNNPMRNALRGLPIFYGCTVFVNIFSIVHEGPPVLHMDNIPLWLVFVISIGLGLITGLFVQFFLAPRLKKQILADITPAAVQTDAKVNFTCGDTDESSRESSPKKFRRSSVIIEDEKGLPGIKSDISMTAAGADLKFPNGKTKKFDISRNGIYRQKDDLEKPAKNNGYLVAETNLSVNMNPNLDLPPGSVPPSGQVTPSTGLSPNSSAVPLVRPKDAIQKNSISSSEDLEKKSDDPPEVGRLFSFLQVLTATFGSFAHGGNDVSNAIGPLIALWMIYVQGKLEETTDGNAFILLYGGVGISIGLWLWGRRVIETIGEDLTKITPSTGFTIEIGAAMTVLIASKIGLPVSTTHCKVGSVVFVGWASSSKQGVDWKVFRNIISAWLITVPVAAGLSAAFMALFKAVVLHQN</sequence>
<keyword evidence="5 8" id="KW-0812">Transmembrane</keyword>
<evidence type="ECO:0000256" key="8">
    <source>
        <dbReference type="RuleBase" id="RU363058"/>
    </source>
</evidence>
<evidence type="ECO:0000313" key="10">
    <source>
        <dbReference type="EMBL" id="KAL0281535.1"/>
    </source>
</evidence>
<feature type="transmembrane region" description="Helical" evidence="8">
    <location>
        <begin position="463"/>
        <end position="481"/>
    </location>
</feature>
<evidence type="ECO:0000256" key="4">
    <source>
        <dbReference type="ARBA" id="ARBA00022592"/>
    </source>
</evidence>
<keyword evidence="7 8" id="KW-0472">Membrane</keyword>
<accession>A0AAW2IHB7</accession>
<evidence type="ECO:0000256" key="3">
    <source>
        <dbReference type="ARBA" id="ARBA00022448"/>
    </source>
</evidence>
<reference evidence="10" key="1">
    <citation type="journal article" date="2024" name="Gigascience">
        <title>Chromosome-level genome of the poultry shaft louse Menopon gallinae provides insight into the host-switching and adaptive evolution of parasitic lice.</title>
        <authorList>
            <person name="Xu Y."/>
            <person name="Ma L."/>
            <person name="Liu S."/>
            <person name="Liang Y."/>
            <person name="Liu Q."/>
            <person name="He Z."/>
            <person name="Tian L."/>
            <person name="Duan Y."/>
            <person name="Cai W."/>
            <person name="Li H."/>
            <person name="Song F."/>
        </authorList>
    </citation>
    <scope>NUCLEOTIDE SEQUENCE</scope>
    <source>
        <strain evidence="10">Cailab_2023a</strain>
    </source>
</reference>
<name>A0AAW2IHB7_9NEOP</name>
<keyword evidence="3 8" id="KW-0813">Transport</keyword>
<organism evidence="10">
    <name type="scientific">Menopon gallinae</name>
    <name type="common">poultry shaft louse</name>
    <dbReference type="NCBI Taxonomy" id="328185"/>
    <lineage>
        <taxon>Eukaryota</taxon>
        <taxon>Metazoa</taxon>
        <taxon>Ecdysozoa</taxon>
        <taxon>Arthropoda</taxon>
        <taxon>Hexapoda</taxon>
        <taxon>Insecta</taxon>
        <taxon>Pterygota</taxon>
        <taxon>Neoptera</taxon>
        <taxon>Paraneoptera</taxon>
        <taxon>Psocodea</taxon>
        <taxon>Troctomorpha</taxon>
        <taxon>Phthiraptera</taxon>
        <taxon>Amblycera</taxon>
        <taxon>Menoponidae</taxon>
        <taxon>Menopon</taxon>
    </lineage>
</organism>
<gene>
    <name evidence="10" type="ORF">PYX00_002492</name>
</gene>
<evidence type="ECO:0000256" key="1">
    <source>
        <dbReference type="ARBA" id="ARBA00004141"/>
    </source>
</evidence>
<keyword evidence="6 8" id="KW-1133">Transmembrane helix</keyword>
<feature type="transmembrane region" description="Helical" evidence="8">
    <location>
        <begin position="180"/>
        <end position="201"/>
    </location>
</feature>
<feature type="transmembrane region" description="Helical" evidence="8">
    <location>
        <begin position="553"/>
        <end position="574"/>
    </location>
</feature>
<keyword evidence="4 8" id="KW-0592">Phosphate transport</keyword>
<dbReference type="PANTHER" id="PTHR11101">
    <property type="entry name" value="PHOSPHATE TRANSPORTER"/>
    <property type="match status" value="1"/>
</dbReference>
<dbReference type="EMBL" id="JARGDH010000001">
    <property type="protein sequence ID" value="KAL0281535.1"/>
    <property type="molecule type" value="Genomic_DNA"/>
</dbReference>
<dbReference type="Pfam" id="PF01384">
    <property type="entry name" value="PHO4"/>
    <property type="match status" value="1"/>
</dbReference>
<dbReference type="GO" id="GO:0035435">
    <property type="term" value="P:phosphate ion transmembrane transport"/>
    <property type="evidence" value="ECO:0007669"/>
    <property type="project" value="TreeGrafter"/>
</dbReference>
<comment type="subcellular location">
    <subcellularLocation>
        <location evidence="1 8">Membrane</location>
        <topology evidence="1 8">Multi-pass membrane protein</topology>
    </subcellularLocation>
</comment>
<protein>
    <recommendedName>
        <fullName evidence="8">Phosphate transporter</fullName>
    </recommendedName>
</protein>
<comment type="function">
    <text evidence="8">Sodium-phosphate symporter.</text>
</comment>
<evidence type="ECO:0000256" key="7">
    <source>
        <dbReference type="ARBA" id="ARBA00023136"/>
    </source>
</evidence>
<evidence type="ECO:0000256" key="2">
    <source>
        <dbReference type="ARBA" id="ARBA00009916"/>
    </source>
</evidence>
<dbReference type="AlphaFoldDB" id="A0AAW2IHB7"/>
<feature type="transmembrane region" description="Helical" evidence="8">
    <location>
        <begin position="436"/>
        <end position="451"/>
    </location>
</feature>
<evidence type="ECO:0000256" key="5">
    <source>
        <dbReference type="ARBA" id="ARBA00022692"/>
    </source>
</evidence>
<feature type="compositionally biased region" description="Polar residues" evidence="9">
    <location>
        <begin position="365"/>
        <end position="381"/>
    </location>
</feature>
<evidence type="ECO:0000256" key="9">
    <source>
        <dbReference type="SAM" id="MobiDB-lite"/>
    </source>
</evidence>
<comment type="similarity">
    <text evidence="2 8">Belongs to the inorganic phosphate transporter (PiT) (TC 2.A.20) family.</text>
</comment>
<feature type="region of interest" description="Disordered" evidence="9">
    <location>
        <begin position="352"/>
        <end position="384"/>
    </location>
</feature>
<evidence type="ECO:0000256" key="6">
    <source>
        <dbReference type="ARBA" id="ARBA00022989"/>
    </source>
</evidence>
<feature type="transmembrane region" description="Helical" evidence="8">
    <location>
        <begin position="146"/>
        <end position="168"/>
    </location>
</feature>
<dbReference type="GO" id="GO:0005315">
    <property type="term" value="F:phosphate transmembrane transporter activity"/>
    <property type="evidence" value="ECO:0007669"/>
    <property type="project" value="InterPro"/>
</dbReference>
<proteinExistence type="inferred from homology"/>
<feature type="transmembrane region" description="Helical" evidence="8">
    <location>
        <begin position="213"/>
        <end position="237"/>
    </location>
</feature>